<proteinExistence type="predicted"/>
<accession>A0A9N9LV10</accession>
<evidence type="ECO:0000313" key="4">
    <source>
        <dbReference type="Proteomes" id="UP000701801"/>
    </source>
</evidence>
<protein>
    <recommendedName>
        <fullName evidence="2">DUF1996 domain-containing protein</fullName>
    </recommendedName>
</protein>
<evidence type="ECO:0000259" key="2">
    <source>
        <dbReference type="Pfam" id="PF09362"/>
    </source>
</evidence>
<organism evidence="3 4">
    <name type="scientific">Hymenoscyphus albidus</name>
    <dbReference type="NCBI Taxonomy" id="595503"/>
    <lineage>
        <taxon>Eukaryota</taxon>
        <taxon>Fungi</taxon>
        <taxon>Dikarya</taxon>
        <taxon>Ascomycota</taxon>
        <taxon>Pezizomycotina</taxon>
        <taxon>Leotiomycetes</taxon>
        <taxon>Helotiales</taxon>
        <taxon>Helotiaceae</taxon>
        <taxon>Hymenoscyphus</taxon>
    </lineage>
</organism>
<dbReference type="Pfam" id="PF09362">
    <property type="entry name" value="DUF1996"/>
    <property type="match status" value="1"/>
</dbReference>
<name>A0A9N9LV10_9HELO</name>
<dbReference type="OrthoDB" id="74764at2759"/>
<evidence type="ECO:0000313" key="3">
    <source>
        <dbReference type="EMBL" id="CAG8979615.1"/>
    </source>
</evidence>
<dbReference type="PANTHER" id="PTHR43662">
    <property type="match status" value="1"/>
</dbReference>
<evidence type="ECO:0000256" key="1">
    <source>
        <dbReference type="SAM" id="SignalP"/>
    </source>
</evidence>
<feature type="signal peptide" evidence="1">
    <location>
        <begin position="1"/>
        <end position="17"/>
    </location>
</feature>
<dbReference type="PANTHER" id="PTHR43662:SF13">
    <property type="entry name" value="DUF1996 DOMAIN-CONTAINING PROTEIN"/>
    <property type="match status" value="1"/>
</dbReference>
<dbReference type="InterPro" id="IPR018535">
    <property type="entry name" value="DUF1996"/>
</dbReference>
<feature type="chain" id="PRO_5040268514" description="DUF1996 domain-containing protein" evidence="1">
    <location>
        <begin position="18"/>
        <end position="376"/>
    </location>
</feature>
<keyword evidence="1" id="KW-0732">Signal</keyword>
<comment type="caution">
    <text evidence="3">The sequence shown here is derived from an EMBL/GenBank/DDBJ whole genome shotgun (WGS) entry which is preliminary data.</text>
</comment>
<dbReference type="AlphaFoldDB" id="A0A9N9LV10"/>
<gene>
    <name evidence="3" type="ORF">HYALB_00012592</name>
</gene>
<sequence length="376" mass="42294">MKSSTVLIVALASLSTALLRFQCSQLVVQRLDPLVDPGSIPSSHVHQIVGGVCLTHSQFWSLSLTKETRTASTRRWILEKICRESRRVQPAHSAKISRIIGLVCSLHLFDRCIRLLRNSLAVLYFKARNGTYKRVPQKSQISGATAGITVYYMQDALYDTQQKSKVKSFQHGFRMFIGDVNARSKDKVKHFRQLTYTCMDNDGTREPELLEFPKRTCPAGIMVNQRFPTCWDGVNLDSPNHMDHMAYPETGTFESQGPCPASHPVRMPQVLFEVVWDTKAFNNKNDWPTDGSQPFVWSFGDATGYANHADYVFGWKGNALQRLMDTPCVVNCPAANPKTQSTAAMNKCAQKAIVNENVDGCESNFRTPKFTLFLIT</sequence>
<reference evidence="3" key="1">
    <citation type="submission" date="2021-07" db="EMBL/GenBank/DDBJ databases">
        <authorList>
            <person name="Durling M."/>
        </authorList>
    </citation>
    <scope>NUCLEOTIDE SEQUENCE</scope>
</reference>
<dbReference type="Proteomes" id="UP000701801">
    <property type="component" value="Unassembled WGS sequence"/>
</dbReference>
<dbReference type="EMBL" id="CAJVRM010000325">
    <property type="protein sequence ID" value="CAG8979615.1"/>
    <property type="molecule type" value="Genomic_DNA"/>
</dbReference>
<feature type="domain" description="DUF1996" evidence="2">
    <location>
        <begin position="121"/>
        <end position="315"/>
    </location>
</feature>
<keyword evidence="4" id="KW-1185">Reference proteome</keyword>